<dbReference type="InterPro" id="IPR027417">
    <property type="entry name" value="P-loop_NTPase"/>
</dbReference>
<dbReference type="SUPFAM" id="SSF52540">
    <property type="entry name" value="P-loop containing nucleoside triphosphate hydrolases"/>
    <property type="match status" value="1"/>
</dbReference>
<dbReference type="Proteomes" id="UP000261011">
    <property type="component" value="Unassembled WGS sequence"/>
</dbReference>
<reference evidence="5 6" key="1">
    <citation type="submission" date="2018-08" db="EMBL/GenBank/DDBJ databases">
        <title>A genome reference for cultivated species of the human gut microbiota.</title>
        <authorList>
            <person name="Zou Y."/>
            <person name="Xue W."/>
            <person name="Luo G."/>
        </authorList>
    </citation>
    <scope>NUCLEOTIDE SEQUENCE [LARGE SCALE GENOMIC DNA]</scope>
    <source>
        <strain evidence="5 6">OF01-3</strain>
    </source>
</reference>
<dbReference type="CDD" id="cd03301">
    <property type="entry name" value="ABC_MalK_N"/>
    <property type="match status" value="1"/>
</dbReference>
<dbReference type="Pfam" id="PF00005">
    <property type="entry name" value="ABC_tran"/>
    <property type="match status" value="1"/>
</dbReference>
<proteinExistence type="predicted"/>
<sequence>MARVRLDHVSKVYENGFEGAKDINLDIKDKEFVVLVGPSGCGKSTTLRMIAGLESISSGDFYIDDTKMNNVSPKDRDIAMVFQSYALYPHMTIRENMGFALKMQKIDKNTVNQKVEAIAETLQLKDLLDRKPAQLSGGQRQRVALGRAMVRNPKVFLLDEPLSNLDAKLRVEMRTEIVRLHNKLDTTFIYVTHDQVEAMTMGDRIAVLNKGELVQFDTPLNLYYRPKNRFIAEFIGSPKMNIVKTTLNRDGSNFYVNLFGKEIPLPAFKAKDLLNYKGDGNKILIGIRSEEFNYNENSEIKVKFDNVEYMGSDTYAYMITSDDTVIAMRFNYSSPIVSNKEIPININMENTYLFDALTEECISFPEKTPDPQNIKILNQDLNKRYDLKDKANRAVDKKEMLEAGTVAE</sequence>
<protein>
    <submittedName>
        <fullName evidence="5">ABC transporter ATP-binding protein</fullName>
    </submittedName>
</protein>
<organism evidence="5 6">
    <name type="scientific">Anaerococcus nagyae</name>
    <dbReference type="NCBI Taxonomy" id="1755241"/>
    <lineage>
        <taxon>Bacteria</taxon>
        <taxon>Bacillati</taxon>
        <taxon>Bacillota</taxon>
        <taxon>Tissierellia</taxon>
        <taxon>Tissierellales</taxon>
        <taxon>Peptoniphilaceae</taxon>
        <taxon>Anaerococcus</taxon>
    </lineage>
</organism>
<dbReference type="InterPro" id="IPR012340">
    <property type="entry name" value="NA-bd_OB-fold"/>
</dbReference>
<dbReference type="PANTHER" id="PTHR43875">
    <property type="entry name" value="MALTODEXTRIN IMPORT ATP-BINDING PROTEIN MSMX"/>
    <property type="match status" value="1"/>
</dbReference>
<dbReference type="AlphaFoldDB" id="A0A3E2TI87"/>
<evidence type="ECO:0000259" key="4">
    <source>
        <dbReference type="PROSITE" id="PS50893"/>
    </source>
</evidence>
<name>A0A3E2TI87_9FIRM</name>
<keyword evidence="1" id="KW-0813">Transport</keyword>
<dbReference type="GO" id="GO:0055052">
    <property type="term" value="C:ATP-binding cassette (ABC) transporter complex, substrate-binding subunit-containing"/>
    <property type="evidence" value="ECO:0007669"/>
    <property type="project" value="TreeGrafter"/>
</dbReference>
<keyword evidence="6" id="KW-1185">Reference proteome</keyword>
<accession>A0A3E2TI87</accession>
<dbReference type="SMART" id="SM00382">
    <property type="entry name" value="AAA"/>
    <property type="match status" value="1"/>
</dbReference>
<dbReference type="GO" id="GO:0005524">
    <property type="term" value="F:ATP binding"/>
    <property type="evidence" value="ECO:0007669"/>
    <property type="project" value="UniProtKB-KW"/>
</dbReference>
<dbReference type="InterPro" id="IPR003593">
    <property type="entry name" value="AAA+_ATPase"/>
</dbReference>
<dbReference type="FunFam" id="3.40.50.300:FF:000042">
    <property type="entry name" value="Maltose/maltodextrin ABC transporter, ATP-binding protein"/>
    <property type="match status" value="1"/>
</dbReference>
<comment type="caution">
    <text evidence="5">The sequence shown here is derived from an EMBL/GenBank/DDBJ whole genome shotgun (WGS) entry which is preliminary data.</text>
</comment>
<dbReference type="PROSITE" id="PS00211">
    <property type="entry name" value="ABC_TRANSPORTER_1"/>
    <property type="match status" value="1"/>
</dbReference>
<feature type="domain" description="ABC transporter" evidence="4">
    <location>
        <begin position="4"/>
        <end position="235"/>
    </location>
</feature>
<dbReference type="InterPro" id="IPR040582">
    <property type="entry name" value="OB_MalK-like"/>
</dbReference>
<dbReference type="OrthoDB" id="9790614at2"/>
<dbReference type="InterPro" id="IPR015855">
    <property type="entry name" value="ABC_transpr_MalK-like"/>
</dbReference>
<evidence type="ECO:0000256" key="2">
    <source>
        <dbReference type="ARBA" id="ARBA00022741"/>
    </source>
</evidence>
<dbReference type="PROSITE" id="PS50893">
    <property type="entry name" value="ABC_TRANSPORTER_2"/>
    <property type="match status" value="1"/>
</dbReference>
<dbReference type="GO" id="GO:0008643">
    <property type="term" value="P:carbohydrate transport"/>
    <property type="evidence" value="ECO:0007669"/>
    <property type="project" value="InterPro"/>
</dbReference>
<dbReference type="Gene3D" id="2.40.50.100">
    <property type="match status" value="1"/>
</dbReference>
<dbReference type="SUPFAM" id="SSF50331">
    <property type="entry name" value="MOP-like"/>
    <property type="match status" value="1"/>
</dbReference>
<dbReference type="RefSeq" id="WP_117521992.1">
    <property type="nucleotide sequence ID" value="NZ_QVEU01000005.1"/>
</dbReference>
<dbReference type="NCBIfam" id="NF008653">
    <property type="entry name" value="PRK11650.1"/>
    <property type="match status" value="1"/>
</dbReference>
<evidence type="ECO:0000256" key="3">
    <source>
        <dbReference type="ARBA" id="ARBA00022840"/>
    </source>
</evidence>
<dbReference type="EMBL" id="QVEU01000005">
    <property type="protein sequence ID" value="RGB75542.1"/>
    <property type="molecule type" value="Genomic_DNA"/>
</dbReference>
<dbReference type="Gene3D" id="3.40.50.300">
    <property type="entry name" value="P-loop containing nucleotide triphosphate hydrolases"/>
    <property type="match status" value="1"/>
</dbReference>
<dbReference type="Pfam" id="PF17912">
    <property type="entry name" value="OB_MalK"/>
    <property type="match status" value="1"/>
</dbReference>
<dbReference type="GO" id="GO:0016887">
    <property type="term" value="F:ATP hydrolysis activity"/>
    <property type="evidence" value="ECO:0007669"/>
    <property type="project" value="InterPro"/>
</dbReference>
<keyword evidence="2" id="KW-0547">Nucleotide-binding</keyword>
<dbReference type="InterPro" id="IPR017871">
    <property type="entry name" value="ABC_transporter-like_CS"/>
</dbReference>
<evidence type="ECO:0000313" key="5">
    <source>
        <dbReference type="EMBL" id="RGB75542.1"/>
    </source>
</evidence>
<gene>
    <name evidence="5" type="ORF">DXA39_06985</name>
</gene>
<dbReference type="InterPro" id="IPR008995">
    <property type="entry name" value="Mo/tungstate-bd_C_term_dom"/>
</dbReference>
<dbReference type="InterPro" id="IPR003439">
    <property type="entry name" value="ABC_transporter-like_ATP-bd"/>
</dbReference>
<evidence type="ECO:0000313" key="6">
    <source>
        <dbReference type="Proteomes" id="UP000261011"/>
    </source>
</evidence>
<keyword evidence="3 5" id="KW-0067">ATP-binding</keyword>
<dbReference type="InterPro" id="IPR047641">
    <property type="entry name" value="ABC_transpr_MalK/UgpC-like"/>
</dbReference>
<dbReference type="Gene3D" id="2.40.50.140">
    <property type="entry name" value="Nucleic acid-binding proteins"/>
    <property type="match status" value="1"/>
</dbReference>
<evidence type="ECO:0000256" key="1">
    <source>
        <dbReference type="ARBA" id="ARBA00022448"/>
    </source>
</evidence>
<dbReference type="PANTHER" id="PTHR43875:SF1">
    <property type="entry name" value="OSMOPROTECTIVE COMPOUNDS UPTAKE ATP-BINDING PROTEIN GGTA"/>
    <property type="match status" value="1"/>
</dbReference>
<dbReference type="GO" id="GO:0140359">
    <property type="term" value="F:ABC-type transporter activity"/>
    <property type="evidence" value="ECO:0007669"/>
    <property type="project" value="InterPro"/>
</dbReference>